<name>V4BP35_LOTGI</name>
<dbReference type="OrthoDB" id="1577640at2759"/>
<dbReference type="GO" id="GO:0003824">
    <property type="term" value="F:catalytic activity"/>
    <property type="evidence" value="ECO:0007669"/>
    <property type="project" value="InterPro"/>
</dbReference>
<sequence length="736" mass="83505">MDTSTEEIVMTAAKLYNNSIMRLERKPKKDIDFGQVHHIAGGPYKGILVNKTRTSMDDVRQSDGRLEFMAVIHQKQQTQDGDSTQDSWTIRFWFVSRNGPVNKNNVMSEYFRDVINPKPKNYIGFVKKALIVLREYKEIERVELEVVESNEDGDESFGPIKSFISVFTPNSYTYQFVPEVTISNKTSVCFAVKASEDAHVALSAIYGDVDRKTFEIALGCDGNMVSYIRDGSLGNAKAQIKTPYLLSDDELKQFWISWKDHRLEVGKGDQIGFGRFLNWAIPPNRRFNFNCISVSTSRKSKGVWEFTEIIDEFPDESIPKKKDPIKEAKKAKVISKILWIAKKERMLLKLEDAYPNSLTADTLFRLCKIEKSNMIPAMVGLKDLQKRGLIRELGEGSWVRIPTDEETVKHDVNILDEVPKFSGREKINIVIITSLYCEKLAVDAMIDNKITYLIHSKEGDSEVYTIGKIGKQRVVSCKLSLHSESQDDQTLAEDTINKLHKNFGGIQHVLMVGVGGAVPSYSDYQQHVRLGDVVVSLVNNSSKVYINCSKVEHQPGLGYKYTTKTFSFTDQTLSSAVKSLRQETETFKSRSPLWISIMEESLDTLKGQESNFHRPSIRTDRLYYTKPDGTIIECDHPRPEDVHYTDGNTRVLYGLVAGSKLVSKANDLRLDFAKQFNIKCYDSGYSTIFDSLEQNNVNSVLVVRGMSDYQDGHNKEWQCYASLAAASYMKALLISM</sequence>
<dbReference type="Gene3D" id="3.40.50.1580">
    <property type="entry name" value="Nucleoside phosphorylase domain"/>
    <property type="match status" value="1"/>
</dbReference>
<dbReference type="AlphaFoldDB" id="V4BP35"/>
<proteinExistence type="predicted"/>
<protein>
    <recommendedName>
        <fullName evidence="1">Farnesoic acid O-methyl transferase domain-containing protein</fullName>
    </recommendedName>
</protein>
<dbReference type="KEGG" id="lgi:LOTGIDRAFT_163977"/>
<dbReference type="PANTHER" id="PTHR47705:SF1">
    <property type="entry name" value="PNP_UDP_1 DOMAIN-CONTAINING PROTEIN"/>
    <property type="match status" value="1"/>
</dbReference>
<feature type="domain" description="Farnesoic acid O-methyl transferase" evidence="1">
    <location>
        <begin position="171"/>
        <end position="306"/>
    </location>
</feature>
<dbReference type="CTD" id="20239583"/>
<evidence type="ECO:0000313" key="3">
    <source>
        <dbReference type="Proteomes" id="UP000030746"/>
    </source>
</evidence>
<dbReference type="InterPro" id="IPR035994">
    <property type="entry name" value="Nucleoside_phosphorylase_sf"/>
</dbReference>
<dbReference type="SUPFAM" id="SSF53167">
    <property type="entry name" value="Purine and uridine phosphorylases"/>
    <property type="match status" value="1"/>
</dbReference>
<dbReference type="Proteomes" id="UP000030746">
    <property type="component" value="Unassembled WGS sequence"/>
</dbReference>
<reference evidence="2 3" key="1">
    <citation type="journal article" date="2013" name="Nature">
        <title>Insights into bilaterian evolution from three spiralian genomes.</title>
        <authorList>
            <person name="Simakov O."/>
            <person name="Marletaz F."/>
            <person name="Cho S.J."/>
            <person name="Edsinger-Gonzales E."/>
            <person name="Havlak P."/>
            <person name="Hellsten U."/>
            <person name="Kuo D.H."/>
            <person name="Larsson T."/>
            <person name="Lv J."/>
            <person name="Arendt D."/>
            <person name="Savage R."/>
            <person name="Osoegawa K."/>
            <person name="de Jong P."/>
            <person name="Grimwood J."/>
            <person name="Chapman J.A."/>
            <person name="Shapiro H."/>
            <person name="Aerts A."/>
            <person name="Otillar R.P."/>
            <person name="Terry A.Y."/>
            <person name="Boore J.L."/>
            <person name="Grigoriev I.V."/>
            <person name="Lindberg D.R."/>
            <person name="Seaver E.C."/>
            <person name="Weisblat D.A."/>
            <person name="Putnam N.H."/>
            <person name="Rokhsar D.S."/>
        </authorList>
    </citation>
    <scope>NUCLEOTIDE SEQUENCE [LARGE SCALE GENOMIC DNA]</scope>
</reference>
<organism evidence="2 3">
    <name type="scientific">Lottia gigantea</name>
    <name type="common">Giant owl limpet</name>
    <dbReference type="NCBI Taxonomy" id="225164"/>
    <lineage>
        <taxon>Eukaryota</taxon>
        <taxon>Metazoa</taxon>
        <taxon>Spiralia</taxon>
        <taxon>Lophotrochozoa</taxon>
        <taxon>Mollusca</taxon>
        <taxon>Gastropoda</taxon>
        <taxon>Patellogastropoda</taxon>
        <taxon>Lottioidea</taxon>
        <taxon>Lottiidae</taxon>
        <taxon>Lottia</taxon>
    </lineage>
</organism>
<dbReference type="OMA" id="MRLERMF"/>
<dbReference type="Pfam" id="PF12248">
    <property type="entry name" value="Methyltransf_FA"/>
    <property type="match status" value="1"/>
</dbReference>
<dbReference type="RefSeq" id="XP_009058690.1">
    <property type="nucleotide sequence ID" value="XM_009060442.1"/>
</dbReference>
<dbReference type="GeneID" id="20239583"/>
<dbReference type="InterPro" id="IPR022041">
    <property type="entry name" value="Methyltransf_FA"/>
</dbReference>
<gene>
    <name evidence="2" type="ORF">LOTGIDRAFT_163977</name>
</gene>
<dbReference type="STRING" id="225164.V4BP35"/>
<dbReference type="EMBL" id="KB202367">
    <property type="protein sequence ID" value="ESO90699.1"/>
    <property type="molecule type" value="Genomic_DNA"/>
</dbReference>
<dbReference type="GO" id="GO:0009116">
    <property type="term" value="P:nucleoside metabolic process"/>
    <property type="evidence" value="ECO:0007669"/>
    <property type="project" value="InterPro"/>
</dbReference>
<evidence type="ECO:0000313" key="2">
    <source>
        <dbReference type="EMBL" id="ESO90699.1"/>
    </source>
</evidence>
<evidence type="ECO:0000259" key="1">
    <source>
        <dbReference type="Pfam" id="PF12248"/>
    </source>
</evidence>
<accession>V4BP35</accession>
<dbReference type="HOGENOM" id="CLU_019799_0_0_1"/>
<dbReference type="PANTHER" id="PTHR47705">
    <property type="entry name" value="AGAP000321-PA"/>
    <property type="match status" value="1"/>
</dbReference>
<keyword evidence="3" id="KW-1185">Reference proteome</keyword>